<comment type="similarity">
    <text evidence="3 7">Belongs to the PTPA-type PPIase family.</text>
</comment>
<evidence type="ECO:0000256" key="7">
    <source>
        <dbReference type="RuleBase" id="RU361210"/>
    </source>
</evidence>
<dbReference type="GO" id="GO:0005737">
    <property type="term" value="C:cytoplasm"/>
    <property type="evidence" value="ECO:0007669"/>
    <property type="project" value="UniProtKB-SubCell"/>
</dbReference>
<gene>
    <name evidence="8" type="ORF">AMSG_09981</name>
</gene>
<evidence type="ECO:0000256" key="2">
    <source>
        <dbReference type="ARBA" id="ARBA00004496"/>
    </source>
</evidence>
<evidence type="ECO:0000256" key="6">
    <source>
        <dbReference type="ARBA" id="ARBA00023235"/>
    </source>
</evidence>
<dbReference type="GO" id="GO:0000159">
    <property type="term" value="C:protein phosphatase type 2A complex"/>
    <property type="evidence" value="ECO:0007669"/>
    <property type="project" value="TreeGrafter"/>
</dbReference>
<accession>A0A0L0DRY3</accession>
<dbReference type="Gene3D" id="1.20.120.1150">
    <property type="match status" value="1"/>
</dbReference>
<keyword evidence="5 7" id="KW-0697">Rotamase</keyword>
<dbReference type="PANTHER" id="PTHR10012">
    <property type="entry name" value="SERINE/THREONINE-PROTEIN PHOSPHATASE 2A REGULATORY SUBUNIT B"/>
    <property type="match status" value="1"/>
</dbReference>
<evidence type="ECO:0000313" key="8">
    <source>
        <dbReference type="EMBL" id="KNC54193.1"/>
    </source>
</evidence>
<organism evidence="8 9">
    <name type="scientific">Thecamonas trahens ATCC 50062</name>
    <dbReference type="NCBI Taxonomy" id="461836"/>
    <lineage>
        <taxon>Eukaryota</taxon>
        <taxon>Apusozoa</taxon>
        <taxon>Apusomonadida</taxon>
        <taxon>Apusomonadidae</taxon>
        <taxon>Thecamonas</taxon>
    </lineage>
</organism>
<dbReference type="Pfam" id="PF03095">
    <property type="entry name" value="PTPA"/>
    <property type="match status" value="1"/>
</dbReference>
<dbReference type="RefSeq" id="XP_013753834.1">
    <property type="nucleotide sequence ID" value="XM_013898380.1"/>
</dbReference>
<evidence type="ECO:0000256" key="5">
    <source>
        <dbReference type="ARBA" id="ARBA00023110"/>
    </source>
</evidence>
<dbReference type="SUPFAM" id="SSF140984">
    <property type="entry name" value="PTPA-like"/>
    <property type="match status" value="1"/>
</dbReference>
<dbReference type="PIRSF" id="PIRSF016325">
    <property type="entry name" value="Phstyr_phstse_ac"/>
    <property type="match status" value="1"/>
</dbReference>
<proteinExistence type="inferred from homology"/>
<dbReference type="EMBL" id="GL349487">
    <property type="protein sequence ID" value="KNC54193.1"/>
    <property type="molecule type" value="Genomic_DNA"/>
</dbReference>
<comment type="subcellular location">
    <subcellularLocation>
        <location evidence="2 7">Cytoplasm</location>
    </subcellularLocation>
</comment>
<evidence type="ECO:0000256" key="3">
    <source>
        <dbReference type="ARBA" id="ARBA00011019"/>
    </source>
</evidence>
<dbReference type="CDD" id="cd04087">
    <property type="entry name" value="PTPA"/>
    <property type="match status" value="1"/>
</dbReference>
<reference evidence="8 9" key="1">
    <citation type="submission" date="2010-05" db="EMBL/GenBank/DDBJ databases">
        <title>The Genome Sequence of Thecamonas trahens ATCC 50062.</title>
        <authorList>
            <consortium name="The Broad Institute Genome Sequencing Platform"/>
            <person name="Russ C."/>
            <person name="Cuomo C."/>
            <person name="Shea T."/>
            <person name="Young S.K."/>
            <person name="Zeng Q."/>
            <person name="Koehrsen M."/>
            <person name="Haas B."/>
            <person name="Borodovsky M."/>
            <person name="Guigo R."/>
            <person name="Alvarado L."/>
            <person name="Berlin A."/>
            <person name="Bochicchio J."/>
            <person name="Borenstein D."/>
            <person name="Chapman S."/>
            <person name="Chen Z."/>
            <person name="Freedman E."/>
            <person name="Gellesch M."/>
            <person name="Goldberg J."/>
            <person name="Griggs A."/>
            <person name="Gujja S."/>
            <person name="Heilman E."/>
            <person name="Heiman D."/>
            <person name="Hepburn T."/>
            <person name="Howarth C."/>
            <person name="Jen D."/>
            <person name="Larson L."/>
            <person name="Mehta T."/>
            <person name="Park D."/>
            <person name="Pearson M."/>
            <person name="Roberts A."/>
            <person name="Saif S."/>
            <person name="Shenoy N."/>
            <person name="Sisk P."/>
            <person name="Stolte C."/>
            <person name="Sykes S."/>
            <person name="Thomson T."/>
            <person name="Walk T."/>
            <person name="White J."/>
            <person name="Yandava C."/>
            <person name="Burger G."/>
            <person name="Gray M.W."/>
            <person name="Holland P.W.H."/>
            <person name="King N."/>
            <person name="Lang F.B.F."/>
            <person name="Roger A.J."/>
            <person name="Ruiz-Trillo I."/>
            <person name="Lander E."/>
            <person name="Nusbaum C."/>
        </authorList>
    </citation>
    <scope>NUCLEOTIDE SEQUENCE [LARGE SCALE GENOMIC DNA]</scope>
    <source>
        <strain evidence="8 9">ATCC 50062</strain>
    </source>
</reference>
<dbReference type="eggNOG" id="KOG2867">
    <property type="taxonomic scope" value="Eukaryota"/>
</dbReference>
<comment type="catalytic activity">
    <reaction evidence="1 7">
        <text>[protein]-peptidylproline (omega=180) = [protein]-peptidylproline (omega=0)</text>
        <dbReference type="Rhea" id="RHEA:16237"/>
        <dbReference type="Rhea" id="RHEA-COMP:10747"/>
        <dbReference type="Rhea" id="RHEA-COMP:10748"/>
        <dbReference type="ChEBI" id="CHEBI:83833"/>
        <dbReference type="ChEBI" id="CHEBI:83834"/>
        <dbReference type="EC" id="5.2.1.8"/>
    </reaction>
</comment>
<evidence type="ECO:0000313" key="9">
    <source>
        <dbReference type="Proteomes" id="UP000054408"/>
    </source>
</evidence>
<dbReference type="GO" id="GO:0008160">
    <property type="term" value="F:protein tyrosine phosphatase activator activity"/>
    <property type="evidence" value="ECO:0007669"/>
    <property type="project" value="TreeGrafter"/>
</dbReference>
<keyword evidence="4 7" id="KW-0963">Cytoplasm</keyword>
<dbReference type="Proteomes" id="UP000054408">
    <property type="component" value="Unassembled WGS sequence"/>
</dbReference>
<dbReference type="InterPro" id="IPR004327">
    <property type="entry name" value="Phstyr_phstse_ac"/>
</dbReference>
<dbReference type="PANTHER" id="PTHR10012:SF0">
    <property type="entry name" value="SERINE_THREONINE-PROTEIN PHOSPHATASE 2A ACTIVATOR"/>
    <property type="match status" value="1"/>
</dbReference>
<dbReference type="InterPro" id="IPR037218">
    <property type="entry name" value="PTPA_sf"/>
</dbReference>
<keyword evidence="9" id="KW-1185">Reference proteome</keyword>
<dbReference type="AlphaFoldDB" id="A0A0L0DRY3"/>
<keyword evidence="6 7" id="KW-0413">Isomerase</keyword>
<dbReference type="GO" id="GO:0005634">
    <property type="term" value="C:nucleus"/>
    <property type="evidence" value="ECO:0007669"/>
    <property type="project" value="TreeGrafter"/>
</dbReference>
<evidence type="ECO:0000256" key="1">
    <source>
        <dbReference type="ARBA" id="ARBA00000971"/>
    </source>
</evidence>
<evidence type="ECO:0000256" key="4">
    <source>
        <dbReference type="ARBA" id="ARBA00022490"/>
    </source>
</evidence>
<dbReference type="GO" id="GO:0007052">
    <property type="term" value="P:mitotic spindle organization"/>
    <property type="evidence" value="ECO:0007669"/>
    <property type="project" value="TreeGrafter"/>
</dbReference>
<dbReference type="GO" id="GO:0003755">
    <property type="term" value="F:peptidyl-prolyl cis-trans isomerase activity"/>
    <property type="evidence" value="ECO:0007669"/>
    <property type="project" value="UniProtKB-KW"/>
</dbReference>
<dbReference type="FunFam" id="1.20.120.1150:FF:000002">
    <property type="entry name" value="Serine/threonine-protein phosphatase 2A activator"/>
    <property type="match status" value="1"/>
</dbReference>
<dbReference type="OrthoDB" id="16120at2759"/>
<dbReference type="EC" id="5.2.1.8" evidence="7"/>
<dbReference type="OMA" id="SWIKINA"/>
<comment type="function">
    <text evidence="7">PPIases accelerate the folding of proteins. It catalyzes the cis-trans isomerization of proline imidic peptide bonds in oligopeptides.</text>
</comment>
<dbReference type="STRING" id="461836.A0A0L0DRY3"/>
<protein>
    <recommendedName>
        <fullName evidence="7">Serine/threonine-protein phosphatase 2A activator</fullName>
        <ecNumber evidence="7">5.2.1.8</ecNumber>
    </recommendedName>
    <alternativeName>
        <fullName evidence="7">Phosphotyrosyl phosphatase activator</fullName>
    </alternativeName>
</protein>
<name>A0A0L0DRY3_THETB</name>
<dbReference type="InterPro" id="IPR043170">
    <property type="entry name" value="PTPA_C_lid"/>
</dbReference>
<sequence>MADSDALAAPELPYKTGPFRTPVRRVLSPMDMGGWLQSEAYGNLMGFIQAVNSAVKGRSMREYAESAEGALPLSPAVQALVEMLAKLDAMVDEIEPVDQPMRFGNKAFVTWLDKAVAAMPGLIDDALEASGWAAEHAEARGGAAEAVGATEPTESPSPAIELVAYLSESFGNRLRRDYGTGHEMYFVAFMAALAMIGYVKPDEYAALAFRVFADSYLSLARKLQTKYSLEPAGSRGAFGLDDYQFMPFLWGSAQLREHAFIKPKSVLQADIVDMYAQDYMYLAAIKFVCSLKSGTFEEHSSCLYSITSVIHWTKINGGMIKMYKGEVLSKFPVIQHFTFGSIMPFEPPAE</sequence>
<dbReference type="GeneID" id="25568320"/>